<proteinExistence type="predicted"/>
<comment type="caution">
    <text evidence="1">The sequence shown here is derived from an EMBL/GenBank/DDBJ whole genome shotgun (WGS) entry which is preliminary data.</text>
</comment>
<dbReference type="RefSeq" id="WP_060823197.1">
    <property type="nucleotide sequence ID" value="NZ_LNJQ01000004.1"/>
</dbReference>
<gene>
    <name evidence="1" type="ORF">WS72_29630</name>
</gene>
<dbReference type="EMBL" id="LNJQ01000004">
    <property type="protein sequence ID" value="KWZ39432.1"/>
    <property type="molecule type" value="Genomic_DNA"/>
</dbReference>
<name>A0ABR5T881_9BURK</name>
<protein>
    <submittedName>
        <fullName evidence="1">Uncharacterized protein</fullName>
    </submittedName>
</protein>
<keyword evidence="2" id="KW-1185">Reference proteome</keyword>
<evidence type="ECO:0000313" key="2">
    <source>
        <dbReference type="Proteomes" id="UP000070255"/>
    </source>
</evidence>
<reference evidence="1 2" key="1">
    <citation type="submission" date="2015-11" db="EMBL/GenBank/DDBJ databases">
        <authorList>
            <person name="Sahl J."/>
            <person name="Wagner D."/>
            <person name="Keim P."/>
        </authorList>
    </citation>
    <scope>NUCLEOTIDE SEQUENCE [LARGE SCALE GENOMIC DNA]</scope>
    <source>
        <strain evidence="1 2">BDU18</strain>
    </source>
</reference>
<organism evidence="1 2">
    <name type="scientific">Burkholderia savannae</name>
    <dbReference type="NCBI Taxonomy" id="1637837"/>
    <lineage>
        <taxon>Bacteria</taxon>
        <taxon>Pseudomonadati</taxon>
        <taxon>Pseudomonadota</taxon>
        <taxon>Betaproteobacteria</taxon>
        <taxon>Burkholderiales</taxon>
        <taxon>Burkholderiaceae</taxon>
        <taxon>Burkholderia</taxon>
        <taxon>pseudomallei group</taxon>
    </lineage>
</organism>
<dbReference type="Proteomes" id="UP000070255">
    <property type="component" value="Unassembled WGS sequence"/>
</dbReference>
<sequence>MSENTMRNDELRQLMLEEAERKNAEASQALADLIEGQEQEFQYFLDGYVVVGQLATTFAREGLAWPGTGQPARLMPPEEETIFTARFRVFLREVKSAVHSGVLVVREAPTMTPVPATRLSRWIEMDEMQLSLDDIIDVPLYIAFEDARSWLVQHGVPIPEMLNERASRLHAGMRQMLPNGQLSSLRSDDHQRAVVSAAQPDAKTARRADDPPPVKVRWREAIVANWPGIIRECGSNPDARTVMRYLKAHDVTGHILPQSRTDELDWRTQVGDRKTVSLKTFKNALSVLRKHGLLKS</sequence>
<evidence type="ECO:0000313" key="1">
    <source>
        <dbReference type="EMBL" id="KWZ39432.1"/>
    </source>
</evidence>
<accession>A0ABR5T881</accession>